<protein>
    <recommendedName>
        <fullName evidence="2">Nucleoid-associated protein WMO24_14890</fullName>
    </recommendedName>
</protein>
<evidence type="ECO:0000256" key="1">
    <source>
        <dbReference type="ARBA" id="ARBA00023125"/>
    </source>
</evidence>
<name>A0ABV1GJ77_9FIRM</name>
<sequence length="112" mass="12102">MKARLPQGYGKQSMAQLMQQAQQMQENVKKKQEELEQTSYSVTAGGGMVELTMTGNHQVTSLKLNPDVVQPDDIEMLEDLVAAAVNEAVRVVDEAADKEMAALTGGLNIPGL</sequence>
<dbReference type="Pfam" id="PF02575">
    <property type="entry name" value="YbaB_DNA_bd"/>
    <property type="match status" value="1"/>
</dbReference>
<dbReference type="NCBIfam" id="TIGR00103">
    <property type="entry name" value="DNA_YbaB_EbfC"/>
    <property type="match status" value="1"/>
</dbReference>
<dbReference type="PIRSF" id="PIRSF004555">
    <property type="entry name" value="UCP004555"/>
    <property type="match status" value="1"/>
</dbReference>
<comment type="function">
    <text evidence="2">Binds to DNA and alters its conformation. May be involved in regulation of gene expression, nucleoid organization and DNA protection.</text>
</comment>
<comment type="subcellular location">
    <subcellularLocation>
        <location evidence="2">Cytoplasm</location>
        <location evidence="2">Nucleoid</location>
    </subcellularLocation>
</comment>
<dbReference type="InterPro" id="IPR036894">
    <property type="entry name" value="YbaB-like_sf"/>
</dbReference>
<evidence type="ECO:0000256" key="3">
    <source>
        <dbReference type="SAM" id="Coils"/>
    </source>
</evidence>
<dbReference type="HAMAP" id="MF_00274">
    <property type="entry name" value="DNA_YbaB_EbfC"/>
    <property type="match status" value="1"/>
</dbReference>
<keyword evidence="3" id="KW-0175">Coiled coil</keyword>
<evidence type="ECO:0000313" key="5">
    <source>
        <dbReference type="Proteomes" id="UP001477672"/>
    </source>
</evidence>
<dbReference type="PANTHER" id="PTHR33449">
    <property type="entry name" value="NUCLEOID-ASSOCIATED PROTEIN YBAB"/>
    <property type="match status" value="1"/>
</dbReference>
<keyword evidence="1 2" id="KW-0238">DNA-binding</keyword>
<dbReference type="Gene3D" id="3.30.1310.10">
    <property type="entry name" value="Nucleoid-associated protein YbaB-like domain"/>
    <property type="match status" value="1"/>
</dbReference>
<accession>A0ABV1GJ77</accession>
<dbReference type="Proteomes" id="UP001477672">
    <property type="component" value="Unassembled WGS sequence"/>
</dbReference>
<feature type="coiled-coil region" evidence="3">
    <location>
        <begin position="14"/>
        <end position="41"/>
    </location>
</feature>
<comment type="subunit">
    <text evidence="2">Homodimer.</text>
</comment>
<evidence type="ECO:0000256" key="2">
    <source>
        <dbReference type="HAMAP-Rule" id="MF_00274"/>
    </source>
</evidence>
<organism evidence="4 5">
    <name type="scientific">Ruthenibacterium intestinale</name>
    <dbReference type="NCBI Taxonomy" id="3133163"/>
    <lineage>
        <taxon>Bacteria</taxon>
        <taxon>Bacillati</taxon>
        <taxon>Bacillota</taxon>
        <taxon>Clostridia</taxon>
        <taxon>Eubacteriales</taxon>
        <taxon>Oscillospiraceae</taxon>
        <taxon>Ruthenibacterium</taxon>
    </lineage>
</organism>
<comment type="similarity">
    <text evidence="2">Belongs to the YbaB/EbfC family.</text>
</comment>
<dbReference type="SUPFAM" id="SSF82607">
    <property type="entry name" value="YbaB-like"/>
    <property type="match status" value="1"/>
</dbReference>
<evidence type="ECO:0000313" key="4">
    <source>
        <dbReference type="EMBL" id="MEQ2521702.1"/>
    </source>
</evidence>
<dbReference type="InterPro" id="IPR004401">
    <property type="entry name" value="YbaB/EbfC"/>
</dbReference>
<gene>
    <name evidence="4" type="ORF">WMO24_14890</name>
</gene>
<comment type="caution">
    <text evidence="4">The sequence shown here is derived from an EMBL/GenBank/DDBJ whole genome shotgun (WGS) entry which is preliminary data.</text>
</comment>
<dbReference type="PANTHER" id="PTHR33449:SF1">
    <property type="entry name" value="NUCLEOID-ASSOCIATED PROTEIN YBAB"/>
    <property type="match status" value="1"/>
</dbReference>
<dbReference type="RefSeq" id="WP_349217172.1">
    <property type="nucleotide sequence ID" value="NZ_JBBMFA010000113.1"/>
</dbReference>
<keyword evidence="2" id="KW-0963">Cytoplasm</keyword>
<dbReference type="EMBL" id="JBBMFA010000113">
    <property type="protein sequence ID" value="MEQ2521702.1"/>
    <property type="molecule type" value="Genomic_DNA"/>
</dbReference>
<proteinExistence type="inferred from homology"/>
<keyword evidence="5" id="KW-1185">Reference proteome</keyword>
<reference evidence="4 5" key="1">
    <citation type="submission" date="2024-03" db="EMBL/GenBank/DDBJ databases">
        <title>Human intestinal bacterial collection.</title>
        <authorList>
            <person name="Pauvert C."/>
            <person name="Hitch T.C.A."/>
            <person name="Clavel T."/>
        </authorList>
    </citation>
    <scope>NUCLEOTIDE SEQUENCE [LARGE SCALE GENOMIC DNA]</scope>
    <source>
        <strain evidence="4 5">CLA-JM-H11</strain>
    </source>
</reference>